<gene>
    <name evidence="2" type="ORF">LAZ67_6003964</name>
</gene>
<dbReference type="PROSITE" id="PS50878">
    <property type="entry name" value="RT_POL"/>
    <property type="match status" value="1"/>
</dbReference>
<feature type="domain" description="Reverse transcriptase" evidence="1">
    <location>
        <begin position="1"/>
        <end position="138"/>
    </location>
</feature>
<dbReference type="PANTHER" id="PTHR47027">
    <property type="entry name" value="REVERSE TRANSCRIPTASE DOMAIN-CONTAINING PROTEIN"/>
    <property type="match status" value="1"/>
</dbReference>
<reference evidence="2 3" key="1">
    <citation type="submission" date="2022-01" db="EMBL/GenBank/DDBJ databases">
        <title>A chromosomal length assembly of Cordylochernes scorpioides.</title>
        <authorList>
            <person name="Zeh D."/>
            <person name="Zeh J."/>
        </authorList>
    </citation>
    <scope>NUCLEOTIDE SEQUENCE [LARGE SCALE GENOMIC DNA]</scope>
    <source>
        <strain evidence="2">IN4F17</strain>
        <tissue evidence="2">Whole Body</tissue>
    </source>
</reference>
<proteinExistence type="predicted"/>
<name>A0ABY6KNZ8_9ARAC</name>
<organism evidence="2 3">
    <name type="scientific">Cordylochernes scorpioides</name>
    <dbReference type="NCBI Taxonomy" id="51811"/>
    <lineage>
        <taxon>Eukaryota</taxon>
        <taxon>Metazoa</taxon>
        <taxon>Ecdysozoa</taxon>
        <taxon>Arthropoda</taxon>
        <taxon>Chelicerata</taxon>
        <taxon>Arachnida</taxon>
        <taxon>Pseudoscorpiones</taxon>
        <taxon>Cheliferoidea</taxon>
        <taxon>Chernetidae</taxon>
        <taxon>Cordylochernes</taxon>
    </lineage>
</organism>
<evidence type="ECO:0000313" key="3">
    <source>
        <dbReference type="Proteomes" id="UP001235939"/>
    </source>
</evidence>
<dbReference type="PANTHER" id="PTHR47027:SF20">
    <property type="entry name" value="REVERSE TRANSCRIPTASE-LIKE PROTEIN WITH RNA-DIRECTED DNA POLYMERASE DOMAIN"/>
    <property type="match status" value="1"/>
</dbReference>
<accession>A0ABY6KNZ8</accession>
<protein>
    <recommendedName>
        <fullName evidence="1">Reverse transcriptase domain-containing protein</fullName>
    </recommendedName>
</protein>
<evidence type="ECO:0000313" key="2">
    <source>
        <dbReference type="EMBL" id="UYV69557.1"/>
    </source>
</evidence>
<sequence>MGTPEHLIVLIRNLNVDNSSYVRVGDLISEEFKIGRGTRQGCILYPTLFNIYGEWIIRKATKGYGEGVLIGARLVSNLRYADDTVLLARSEQDMANLLLRIEMISGELLMIDRTHTSKENSAISWDVGVVDTYLGVLITNKGGSGGEVRRRMAMGKATMGRLTKLWKDHSITTRAKDRQARALVFSVATYASVLNYNIIDREENRCVRDVLLAKNASYTLDKYRLLRHVQRNCLRYFGHIARRRGMEYIILTGKTSERHIPGHPPTRFVDQLKKLTGLKVAEMVHRAQDRDGCRRIMFGIQHHLGNQLSNTSLLKFIPKRRRRKCAGIKVKMAYTLVMMAQDDGIVKDLLNGRLSLSQD</sequence>
<evidence type="ECO:0000259" key="1">
    <source>
        <dbReference type="PROSITE" id="PS50878"/>
    </source>
</evidence>
<dbReference type="Pfam" id="PF00078">
    <property type="entry name" value="RVT_1"/>
    <property type="match status" value="1"/>
</dbReference>
<dbReference type="InterPro" id="IPR000477">
    <property type="entry name" value="RT_dom"/>
</dbReference>
<keyword evidence="3" id="KW-1185">Reference proteome</keyword>
<dbReference type="Proteomes" id="UP001235939">
    <property type="component" value="Chromosome 06"/>
</dbReference>
<dbReference type="EMBL" id="CP092868">
    <property type="protein sequence ID" value="UYV69557.1"/>
    <property type="molecule type" value="Genomic_DNA"/>
</dbReference>